<dbReference type="Pfam" id="PF13462">
    <property type="entry name" value="Thioredoxin_4"/>
    <property type="match status" value="1"/>
</dbReference>
<evidence type="ECO:0000313" key="4">
    <source>
        <dbReference type="Proteomes" id="UP000663400"/>
    </source>
</evidence>
<dbReference type="SUPFAM" id="SSF52833">
    <property type="entry name" value="Thioredoxin-like"/>
    <property type="match status" value="1"/>
</dbReference>
<dbReference type="InterPro" id="IPR013766">
    <property type="entry name" value="Thioredoxin_domain"/>
</dbReference>
<feature type="domain" description="Thioredoxin" evidence="2">
    <location>
        <begin position="1"/>
        <end position="172"/>
    </location>
</feature>
<evidence type="ECO:0000256" key="1">
    <source>
        <dbReference type="ARBA" id="ARBA00005791"/>
    </source>
</evidence>
<gene>
    <name evidence="3" type="ORF">HIV01_005415</name>
</gene>
<keyword evidence="4" id="KW-1185">Reference proteome</keyword>
<dbReference type="PROSITE" id="PS51352">
    <property type="entry name" value="THIOREDOXIN_2"/>
    <property type="match status" value="1"/>
</dbReference>
<dbReference type="InterPro" id="IPR036249">
    <property type="entry name" value="Thioredoxin-like_sf"/>
</dbReference>
<sequence>MANLKIPVGPDDHIQGNEDAAVTLVEYGDYQCPYCGDAYPQVKELQAEFPDDLRFVFRNFPITQLHPNAASAAATAEFAGSKGHFWEAHDALYENQESLGAPLYVELVSRLGLDPVELRDAIQADAFDERIRNDFNGGVRSGVNGTPSFFLNSVRFDGPVEALRDAIAELIAAAK</sequence>
<evidence type="ECO:0000313" key="3">
    <source>
        <dbReference type="EMBL" id="QSX75948.1"/>
    </source>
</evidence>
<dbReference type="PANTHER" id="PTHR13887:SF55">
    <property type="entry name" value="SLR0313 PROTEIN"/>
    <property type="match status" value="1"/>
</dbReference>
<accession>A0ABX7RCS5</accession>
<dbReference type="RefSeq" id="WP_200605309.1">
    <property type="nucleotide sequence ID" value="NZ_CP071517.1"/>
</dbReference>
<organism evidence="3 4">
    <name type="scientific">Lysobacter arenosi</name>
    <dbReference type="NCBI Taxonomy" id="2795387"/>
    <lineage>
        <taxon>Bacteria</taxon>
        <taxon>Pseudomonadati</taxon>
        <taxon>Pseudomonadota</taxon>
        <taxon>Gammaproteobacteria</taxon>
        <taxon>Lysobacterales</taxon>
        <taxon>Lysobacteraceae</taxon>
        <taxon>Lysobacter</taxon>
    </lineage>
</organism>
<dbReference type="PANTHER" id="PTHR13887">
    <property type="entry name" value="GLUTATHIONE S-TRANSFERASE KAPPA"/>
    <property type="match status" value="1"/>
</dbReference>
<evidence type="ECO:0000259" key="2">
    <source>
        <dbReference type="PROSITE" id="PS51352"/>
    </source>
</evidence>
<dbReference type="Proteomes" id="UP000663400">
    <property type="component" value="Chromosome"/>
</dbReference>
<dbReference type="EMBL" id="CP071517">
    <property type="protein sequence ID" value="QSX75948.1"/>
    <property type="molecule type" value="Genomic_DNA"/>
</dbReference>
<protein>
    <submittedName>
        <fullName evidence="3">Thioredoxin domain-containing protein</fullName>
    </submittedName>
</protein>
<reference evidence="3 4" key="1">
    <citation type="submission" date="2021-02" db="EMBL/GenBank/DDBJ databases">
        <title>Lysobacter arenosi sp. nov., isolated from soil of gangwondo yeongwol, south Korea.</title>
        <authorList>
            <person name="Kim K.R."/>
            <person name="Kim K.H."/>
            <person name="Jeon C.O."/>
        </authorList>
    </citation>
    <scope>NUCLEOTIDE SEQUENCE [LARGE SCALE GENOMIC DNA]</scope>
    <source>
        <strain evidence="3 4">R7</strain>
    </source>
</reference>
<name>A0ABX7RCS5_9GAMM</name>
<dbReference type="Gene3D" id="3.40.30.10">
    <property type="entry name" value="Glutaredoxin"/>
    <property type="match status" value="1"/>
</dbReference>
<comment type="similarity">
    <text evidence="1">Belongs to the thioredoxin family. DsbA subfamily.</text>
</comment>
<dbReference type="InterPro" id="IPR012336">
    <property type="entry name" value="Thioredoxin-like_fold"/>
</dbReference>
<proteinExistence type="inferred from homology"/>